<evidence type="ECO:0000313" key="1">
    <source>
        <dbReference type="EMBL" id="OTN75578.1"/>
    </source>
</evidence>
<proteinExistence type="predicted"/>
<dbReference type="RefSeq" id="WP_306297893.1">
    <property type="nucleotide sequence ID" value="NZ_NGKU01000001.1"/>
</dbReference>
<reference evidence="1 2" key="1">
    <citation type="submission" date="2017-05" db="EMBL/GenBank/DDBJ databases">
        <title>The Genome Sequence of Enterococcus sp. 8G7_MSG3316.</title>
        <authorList>
            <consortium name="The Broad Institute Genomics Platform"/>
            <consortium name="The Broad Institute Genomic Center for Infectious Diseases"/>
            <person name="Earl A."/>
            <person name="Manson A."/>
            <person name="Schwartman J."/>
            <person name="Gilmore M."/>
            <person name="Abouelleil A."/>
            <person name="Cao P."/>
            <person name="Chapman S."/>
            <person name="Cusick C."/>
            <person name="Shea T."/>
            <person name="Young S."/>
            <person name="Neafsey D."/>
            <person name="Nusbaum C."/>
            <person name="Birren B."/>
        </authorList>
    </citation>
    <scope>NUCLEOTIDE SEQUENCE [LARGE SCALE GENOMIC DNA]</scope>
    <source>
        <strain evidence="1 2">8G7_MSG3316</strain>
    </source>
</reference>
<organism evidence="1 2">
    <name type="scientific">Candidatus Enterococcus testudinis</name>
    <dbReference type="NCBI Taxonomy" id="1834191"/>
    <lineage>
        <taxon>Bacteria</taxon>
        <taxon>Bacillati</taxon>
        <taxon>Bacillota</taxon>
        <taxon>Bacilli</taxon>
        <taxon>Lactobacillales</taxon>
        <taxon>Enterococcaceae</taxon>
        <taxon>Enterococcus</taxon>
    </lineage>
</organism>
<gene>
    <name evidence="1" type="ORF">A5886_000652</name>
</gene>
<dbReference type="Pfam" id="PF05973">
    <property type="entry name" value="Gp49"/>
    <property type="match status" value="1"/>
</dbReference>
<accession>A0A242A3F8</accession>
<protein>
    <submittedName>
        <fullName evidence="1">Uncharacterized protein</fullName>
    </submittedName>
</protein>
<dbReference type="Proteomes" id="UP000195043">
    <property type="component" value="Unassembled WGS sequence"/>
</dbReference>
<dbReference type="STRING" id="1834191.A5886_000652"/>
<comment type="caution">
    <text evidence="1">The sequence shown here is derived from an EMBL/GenBank/DDBJ whole genome shotgun (WGS) entry which is preliminary data.</text>
</comment>
<keyword evidence="2" id="KW-1185">Reference proteome</keyword>
<dbReference type="EMBL" id="NGKU01000001">
    <property type="protein sequence ID" value="OTN75578.1"/>
    <property type="molecule type" value="Genomic_DNA"/>
</dbReference>
<name>A0A242A3F8_9ENTE</name>
<sequence>MKKLETNLYEIRTRTNETFLRGIYFQIKENRYYITHGFKKKTNQTPKKEIIKAKQIRNNTEGDK</sequence>
<dbReference type="InterPro" id="IPR009241">
    <property type="entry name" value="HigB-like"/>
</dbReference>
<dbReference type="AlphaFoldDB" id="A0A242A3F8"/>
<evidence type="ECO:0000313" key="2">
    <source>
        <dbReference type="Proteomes" id="UP000195043"/>
    </source>
</evidence>